<dbReference type="EMBL" id="JBHMBS010000004">
    <property type="protein sequence ID" value="MFB9675849.1"/>
    <property type="molecule type" value="Genomic_DNA"/>
</dbReference>
<dbReference type="PROSITE" id="PS50043">
    <property type="entry name" value="HTH_LUXR_2"/>
    <property type="match status" value="1"/>
</dbReference>
<evidence type="ECO:0000256" key="4">
    <source>
        <dbReference type="ARBA" id="ARBA00023163"/>
    </source>
</evidence>
<dbReference type="InterPro" id="IPR001789">
    <property type="entry name" value="Sig_transdc_resp-reg_receiver"/>
</dbReference>
<dbReference type="PANTHER" id="PTHR43214:SF24">
    <property type="entry name" value="TRANSCRIPTIONAL REGULATORY PROTEIN NARL-RELATED"/>
    <property type="match status" value="1"/>
</dbReference>
<evidence type="ECO:0000259" key="8">
    <source>
        <dbReference type="PROSITE" id="PS50110"/>
    </source>
</evidence>
<dbReference type="InterPro" id="IPR011006">
    <property type="entry name" value="CheY-like_superfamily"/>
</dbReference>
<dbReference type="SMART" id="SM00421">
    <property type="entry name" value="HTH_LUXR"/>
    <property type="match status" value="1"/>
</dbReference>
<evidence type="ECO:0000256" key="3">
    <source>
        <dbReference type="ARBA" id="ARBA00023125"/>
    </source>
</evidence>
<feature type="modified residue" description="4-aspartylphosphate" evidence="5">
    <location>
        <position position="63"/>
    </location>
</feature>
<name>A0ABV5T9X3_9ACTN</name>
<proteinExistence type="predicted"/>
<dbReference type="PRINTS" id="PR00038">
    <property type="entry name" value="HTHLUXR"/>
</dbReference>
<dbReference type="RefSeq" id="WP_344745422.1">
    <property type="nucleotide sequence ID" value="NZ_BAAAWW010000064.1"/>
</dbReference>
<keyword evidence="4" id="KW-0804">Transcription</keyword>
<evidence type="ECO:0000259" key="7">
    <source>
        <dbReference type="PROSITE" id="PS50043"/>
    </source>
</evidence>
<dbReference type="Pfam" id="PF00196">
    <property type="entry name" value="GerE"/>
    <property type="match status" value="1"/>
</dbReference>
<evidence type="ECO:0000256" key="1">
    <source>
        <dbReference type="ARBA" id="ARBA00022553"/>
    </source>
</evidence>
<dbReference type="Gene3D" id="3.40.50.2300">
    <property type="match status" value="1"/>
</dbReference>
<accession>A0ABV5T9X3</accession>
<evidence type="ECO:0000256" key="5">
    <source>
        <dbReference type="PROSITE-ProRule" id="PRU00169"/>
    </source>
</evidence>
<gene>
    <name evidence="9" type="ORF">ACFFRH_10155</name>
</gene>
<dbReference type="InterPro" id="IPR016032">
    <property type="entry name" value="Sig_transdc_resp-reg_C-effctor"/>
</dbReference>
<protein>
    <submittedName>
        <fullName evidence="9">Response regulator</fullName>
    </submittedName>
</protein>
<dbReference type="PROSITE" id="PS50110">
    <property type="entry name" value="RESPONSE_REGULATORY"/>
    <property type="match status" value="1"/>
</dbReference>
<comment type="caution">
    <text evidence="9">The sequence shown here is derived from an EMBL/GenBank/DDBJ whole genome shotgun (WGS) entry which is preliminary data.</text>
</comment>
<sequence>MPGRTRDLARIRLVIADDQAMIRAGLRLVAEAAPGIEVVGEAGDGLQALSVARRLRPDVVLMDIAMPRMDGLGAARRLLEDPHPPRIIMLTTFDTDENLHASLRTGVSGFLLKTSPPEQLIEAVRVVASGDALIDPAATPRVITSFAARREQGVPPSPPSPSSPSSPPELSAFTRREREVLCLMARGMSDVEISGELHVSDVTTRTYVARVLRKLGVRDRIQAVVFAYEAGVVRPGQRDRPC</sequence>
<dbReference type="Pfam" id="PF00072">
    <property type="entry name" value="Response_reg"/>
    <property type="match status" value="1"/>
</dbReference>
<feature type="region of interest" description="Disordered" evidence="6">
    <location>
        <begin position="150"/>
        <end position="171"/>
    </location>
</feature>
<keyword evidence="3" id="KW-0238">DNA-binding</keyword>
<feature type="domain" description="HTH luxR-type" evidence="7">
    <location>
        <begin position="166"/>
        <end position="231"/>
    </location>
</feature>
<dbReference type="CDD" id="cd06170">
    <property type="entry name" value="LuxR_C_like"/>
    <property type="match status" value="1"/>
</dbReference>
<evidence type="ECO:0000313" key="10">
    <source>
        <dbReference type="Proteomes" id="UP001589610"/>
    </source>
</evidence>
<evidence type="ECO:0000313" key="9">
    <source>
        <dbReference type="EMBL" id="MFB9675849.1"/>
    </source>
</evidence>
<dbReference type="PANTHER" id="PTHR43214">
    <property type="entry name" value="TWO-COMPONENT RESPONSE REGULATOR"/>
    <property type="match status" value="1"/>
</dbReference>
<dbReference type="SMART" id="SM00448">
    <property type="entry name" value="REC"/>
    <property type="match status" value="1"/>
</dbReference>
<dbReference type="SUPFAM" id="SSF46894">
    <property type="entry name" value="C-terminal effector domain of the bipartite response regulators"/>
    <property type="match status" value="1"/>
</dbReference>
<reference evidence="9 10" key="1">
    <citation type="submission" date="2024-09" db="EMBL/GenBank/DDBJ databases">
        <authorList>
            <person name="Sun Q."/>
            <person name="Mori K."/>
        </authorList>
    </citation>
    <scope>NUCLEOTIDE SEQUENCE [LARGE SCALE GENOMIC DNA]</scope>
    <source>
        <strain evidence="9 10">JCM 3028</strain>
    </source>
</reference>
<feature type="domain" description="Response regulatory" evidence="8">
    <location>
        <begin position="12"/>
        <end position="128"/>
    </location>
</feature>
<dbReference type="SUPFAM" id="SSF52172">
    <property type="entry name" value="CheY-like"/>
    <property type="match status" value="1"/>
</dbReference>
<evidence type="ECO:0000256" key="2">
    <source>
        <dbReference type="ARBA" id="ARBA00023015"/>
    </source>
</evidence>
<dbReference type="InterPro" id="IPR058245">
    <property type="entry name" value="NreC/VraR/RcsB-like_REC"/>
</dbReference>
<evidence type="ECO:0000256" key="6">
    <source>
        <dbReference type="SAM" id="MobiDB-lite"/>
    </source>
</evidence>
<feature type="compositionally biased region" description="Pro residues" evidence="6">
    <location>
        <begin position="155"/>
        <end position="167"/>
    </location>
</feature>
<organism evidence="9 10">
    <name type="scientific">Streptosporangium vulgare</name>
    <dbReference type="NCBI Taxonomy" id="46190"/>
    <lineage>
        <taxon>Bacteria</taxon>
        <taxon>Bacillati</taxon>
        <taxon>Actinomycetota</taxon>
        <taxon>Actinomycetes</taxon>
        <taxon>Streptosporangiales</taxon>
        <taxon>Streptosporangiaceae</taxon>
        <taxon>Streptosporangium</taxon>
    </lineage>
</organism>
<dbReference type="CDD" id="cd17535">
    <property type="entry name" value="REC_NarL-like"/>
    <property type="match status" value="1"/>
</dbReference>
<keyword evidence="10" id="KW-1185">Reference proteome</keyword>
<keyword evidence="1 5" id="KW-0597">Phosphoprotein</keyword>
<dbReference type="InterPro" id="IPR039420">
    <property type="entry name" value="WalR-like"/>
</dbReference>
<dbReference type="InterPro" id="IPR000792">
    <property type="entry name" value="Tscrpt_reg_LuxR_C"/>
</dbReference>
<dbReference type="Proteomes" id="UP001589610">
    <property type="component" value="Unassembled WGS sequence"/>
</dbReference>
<keyword evidence="2" id="KW-0805">Transcription regulation</keyword>